<comment type="caution">
    <text evidence="2">The sequence shown here is derived from an EMBL/GenBank/DDBJ whole genome shotgun (WGS) entry which is preliminary data.</text>
</comment>
<evidence type="ECO:0000256" key="1">
    <source>
        <dbReference type="SAM" id="Coils"/>
    </source>
</evidence>
<dbReference type="Gene3D" id="1.20.5.340">
    <property type="match status" value="1"/>
</dbReference>
<organism evidence="2 3">
    <name type="scientific">Candidatus Gottesmanbacteria bacterium RIFCSPLOWO2_01_FULL_42_22</name>
    <dbReference type="NCBI Taxonomy" id="1798391"/>
    <lineage>
        <taxon>Bacteria</taxon>
        <taxon>Candidatus Gottesmaniibacteriota</taxon>
    </lineage>
</organism>
<accession>A0A1F6BJQ9</accession>
<gene>
    <name evidence="2" type="ORF">A2968_01400</name>
</gene>
<proteinExistence type="predicted"/>
<feature type="coiled-coil region" evidence="1">
    <location>
        <begin position="56"/>
        <end position="118"/>
    </location>
</feature>
<sequence length="177" mass="20251">MFCRMPKILIALLLIQILIQPVQAQRVRQLNEATSPGVKRNQLQLLSPESKANLIFRILEKRLVSLAKRVKKLNARVQRSIDRLEASEANVTKFNNDLKTLNAQLTEIEADIDQVKTDWEAYLNSPDKVKYSAVRTQLNKMVEKMKNIIAAEKKLLQQLKRYALKEAKENTASPSAL</sequence>
<evidence type="ECO:0000313" key="2">
    <source>
        <dbReference type="EMBL" id="OGG37083.1"/>
    </source>
</evidence>
<dbReference type="Proteomes" id="UP000176228">
    <property type="component" value="Unassembled WGS sequence"/>
</dbReference>
<evidence type="ECO:0000313" key="3">
    <source>
        <dbReference type="Proteomes" id="UP000176228"/>
    </source>
</evidence>
<dbReference type="AlphaFoldDB" id="A0A1F6BJQ9"/>
<protein>
    <submittedName>
        <fullName evidence="2">Uncharacterized protein</fullName>
    </submittedName>
</protein>
<dbReference type="STRING" id="1798391.A2968_01400"/>
<name>A0A1F6BJQ9_9BACT</name>
<reference evidence="2 3" key="1">
    <citation type="journal article" date="2016" name="Nat. Commun.">
        <title>Thousands of microbial genomes shed light on interconnected biogeochemical processes in an aquifer system.</title>
        <authorList>
            <person name="Anantharaman K."/>
            <person name="Brown C.T."/>
            <person name="Hug L.A."/>
            <person name="Sharon I."/>
            <person name="Castelle C.J."/>
            <person name="Probst A.J."/>
            <person name="Thomas B.C."/>
            <person name="Singh A."/>
            <person name="Wilkins M.J."/>
            <person name="Karaoz U."/>
            <person name="Brodie E.L."/>
            <person name="Williams K.H."/>
            <person name="Hubbard S.S."/>
            <person name="Banfield J.F."/>
        </authorList>
    </citation>
    <scope>NUCLEOTIDE SEQUENCE [LARGE SCALE GENOMIC DNA]</scope>
</reference>
<dbReference type="EMBL" id="MFJU01000006">
    <property type="protein sequence ID" value="OGG37083.1"/>
    <property type="molecule type" value="Genomic_DNA"/>
</dbReference>
<keyword evidence="1" id="KW-0175">Coiled coil</keyword>